<feature type="transmembrane region" description="Helical" evidence="1">
    <location>
        <begin position="756"/>
        <end position="773"/>
    </location>
</feature>
<accession>A0A6S6YXK4</accession>
<evidence type="ECO:0000313" key="4">
    <source>
        <dbReference type="Proteomes" id="UP000494108"/>
    </source>
</evidence>
<protein>
    <recommendedName>
        <fullName evidence="2">Toxin VasX N-terminal region domain-containing protein</fullName>
    </recommendedName>
</protein>
<dbReference type="InterPro" id="IPR046864">
    <property type="entry name" value="VasX_N"/>
</dbReference>
<dbReference type="AlphaFoldDB" id="A0A6S6YXK4"/>
<dbReference type="RefSeq" id="WP_175175047.1">
    <property type="nucleotide sequence ID" value="NZ_CADIJX010000003.1"/>
</dbReference>
<dbReference type="EMBL" id="CADIJX010000003">
    <property type="protein sequence ID" value="CAB3649695.1"/>
    <property type="molecule type" value="Genomic_DNA"/>
</dbReference>
<feature type="transmembrane region" description="Helical" evidence="1">
    <location>
        <begin position="812"/>
        <end position="831"/>
    </location>
</feature>
<proteinExistence type="predicted"/>
<evidence type="ECO:0000256" key="1">
    <source>
        <dbReference type="SAM" id="Phobius"/>
    </source>
</evidence>
<keyword evidence="4" id="KW-1185">Reference proteome</keyword>
<evidence type="ECO:0000259" key="2">
    <source>
        <dbReference type="Pfam" id="PF20249"/>
    </source>
</evidence>
<organism evidence="3 4">
    <name type="scientific">Achromobacter pestifer</name>
    <dbReference type="NCBI Taxonomy" id="1353889"/>
    <lineage>
        <taxon>Bacteria</taxon>
        <taxon>Pseudomonadati</taxon>
        <taxon>Pseudomonadota</taxon>
        <taxon>Betaproteobacteria</taxon>
        <taxon>Burkholderiales</taxon>
        <taxon>Alcaligenaceae</taxon>
        <taxon>Achromobacter</taxon>
    </lineage>
</organism>
<keyword evidence="1" id="KW-1133">Transmembrane helix</keyword>
<name>A0A6S6YXK4_9BURK</name>
<dbReference type="NCBIfam" id="NF041559">
    <property type="entry name" value="BTH_I2691_fam"/>
    <property type="match status" value="1"/>
</dbReference>
<reference evidence="3 4" key="1">
    <citation type="submission" date="2020-04" db="EMBL/GenBank/DDBJ databases">
        <authorList>
            <person name="De Canck E."/>
        </authorList>
    </citation>
    <scope>NUCLEOTIDE SEQUENCE [LARGE SCALE GENOMIC DNA]</scope>
    <source>
        <strain evidence="3 4">LMG 3431</strain>
    </source>
</reference>
<feature type="transmembrane region" description="Helical" evidence="1">
    <location>
        <begin position="785"/>
        <end position="806"/>
    </location>
</feature>
<evidence type="ECO:0000313" key="3">
    <source>
        <dbReference type="EMBL" id="CAB3649695.1"/>
    </source>
</evidence>
<dbReference type="CDD" id="cd20707">
    <property type="entry name" value="MIX_III"/>
    <property type="match status" value="1"/>
</dbReference>
<keyword evidence="1" id="KW-0472">Membrane</keyword>
<feature type="domain" description="Toxin VasX N-terminal region" evidence="2">
    <location>
        <begin position="21"/>
        <end position="177"/>
    </location>
</feature>
<gene>
    <name evidence="3" type="ORF">LMG3431_02764</name>
</gene>
<sequence>MADDPKNCGKKRSSLNCEEDCPFHRVGLPIMPLRYAVLPNNDMFAPLTGDFEGIELVDKPLGQGARYGVRLLRTGYLYVYDEARRELKGYYVNENATLYNFDLDKPVEACDRAFTCTMDHEARASLLTIPNARRATFVWLAFSDVQWTKDVCKAHKGKSGAALRERHMFKFDVQAWLNSKQHPNAKRINTLKDTVADYVVERKRDLSHSEKNQLTGWSTVNYMDVKGWMGGMIEEAAEAFSPGNGLMLALPDGTGVLQDLARLMRHRFDEFVSNRSDIRQLTVSKSIESLREIVMQSAETRFLNRRATDATNQSVYGTTTPNMMGTGGGGAALGQQLADLLIDGHREQREAEADRYRYPTEQERWTVKWEEWKDYLDAYDEKARADWQKEFDGRLGKFDQEVIVPMAKAHVAWMTCDHTVSSFRCNYDVKNVDSGEVFQTVFSLCIDGTQDKRACFDLYTQWLQGAPVDTGNLLLRAMVHNQDLVAEKVVEAHDAIVDWKAVPWGNLHETYKTALQSLGKGRLDKTARLMEQLMGPIVGLLRLGVDHQMARKIALLLGIVTEKPVVIVDVVGSKKAFRAALIREVLRQHGSQVNVRQMERAVSDELRRLEVKGERLDGTDKKQWFMVVDREAASSVPTDLRGNEQARRLAQSTMTIEEYEAREMSRWRTAINTDVRVGAVSCLFQAVTLYKLWSDLDTAMLHERKDASWKFVVGIAGAGGSFAEVLGVALKAQGAAGMRLGAGIGLESTGALLARWGGRVGVVTGVIMAIFDFKSGAQQITVERNGLMGGLYIASGIFSLVLIAAFAMSSTIVGIVFAVALIIVAILIEYFKDDKIKEWLKRCLWGKFQGQSGTDYYYGLQDEMNNLRLALGGD</sequence>
<dbReference type="InterPro" id="IPR048126">
    <property type="entry name" value="Toxin_VasX"/>
</dbReference>
<keyword evidence="1" id="KW-0812">Transmembrane</keyword>
<dbReference type="Pfam" id="PF20249">
    <property type="entry name" value="VasX_N"/>
    <property type="match status" value="1"/>
</dbReference>
<dbReference type="Proteomes" id="UP000494108">
    <property type="component" value="Unassembled WGS sequence"/>
</dbReference>